<evidence type="ECO:0008006" key="4">
    <source>
        <dbReference type="Google" id="ProtNLM"/>
    </source>
</evidence>
<organism evidence="2 3">
    <name type="scientific">Methyloceanibacter superfactus</name>
    <dbReference type="NCBI Taxonomy" id="1774969"/>
    <lineage>
        <taxon>Bacteria</taxon>
        <taxon>Pseudomonadati</taxon>
        <taxon>Pseudomonadota</taxon>
        <taxon>Alphaproteobacteria</taxon>
        <taxon>Hyphomicrobiales</taxon>
        <taxon>Hyphomicrobiaceae</taxon>
        <taxon>Methyloceanibacter</taxon>
    </lineage>
</organism>
<feature type="region of interest" description="Disordered" evidence="1">
    <location>
        <begin position="1"/>
        <end position="25"/>
    </location>
</feature>
<evidence type="ECO:0000256" key="1">
    <source>
        <dbReference type="SAM" id="MobiDB-lite"/>
    </source>
</evidence>
<keyword evidence="3" id="KW-1185">Reference proteome</keyword>
<dbReference type="STRING" id="1774969.AUC69_14935"/>
<protein>
    <recommendedName>
        <fullName evidence="4">VWFA domain-containing protein</fullName>
    </recommendedName>
</protein>
<dbReference type="Proteomes" id="UP000094472">
    <property type="component" value="Unassembled WGS sequence"/>
</dbReference>
<name>A0A1E3VSD0_9HYPH</name>
<dbReference type="AlphaFoldDB" id="A0A1E3VSD0"/>
<sequence>MSEPKSAERKAPAKTASGEMARKPASSAEVDAFLKQVRTLQPAASGRGRLIFAMDATMSRQPSWDLALTLQSEMFRAVKEVGGLDVQLVYFRGFNECQTSRWVGDPDALARLMRQVHCEGGHTQIRKVLTHARSETQKTKVNALVYVGDCMEENIDDLSQLAGELGLVGVPVFLFQEGHDSRAARAFKEIARLSRGAYCRFDAGSSAQLRELLTAVAVYASGGRKALQHLSDETRSGAAVRLLEQLG</sequence>
<dbReference type="SUPFAM" id="SSF53300">
    <property type="entry name" value="vWA-like"/>
    <property type="match status" value="1"/>
</dbReference>
<accession>A0A1E3VSD0</accession>
<feature type="compositionally biased region" description="Basic and acidic residues" evidence="1">
    <location>
        <begin position="1"/>
        <end position="11"/>
    </location>
</feature>
<evidence type="ECO:0000313" key="3">
    <source>
        <dbReference type="Proteomes" id="UP000094472"/>
    </source>
</evidence>
<proteinExistence type="predicted"/>
<dbReference type="EMBL" id="LPWF01000029">
    <property type="protein sequence ID" value="ODR96443.1"/>
    <property type="molecule type" value="Genomic_DNA"/>
</dbReference>
<gene>
    <name evidence="2" type="ORF">AUC69_14935</name>
</gene>
<reference evidence="2 3" key="1">
    <citation type="journal article" date="2016" name="Environ. Microbiol.">
        <title>New Methyloceanibacter diversity from North Sea sediments includes methanotroph containing solely the soluble methane monooxygenase.</title>
        <authorList>
            <person name="Vekeman B."/>
            <person name="Kerckhof F.M."/>
            <person name="Cremers G."/>
            <person name="de Vos P."/>
            <person name="Vandamme P."/>
            <person name="Boon N."/>
            <person name="Op den Camp H.J."/>
            <person name="Heylen K."/>
        </authorList>
    </citation>
    <scope>NUCLEOTIDE SEQUENCE [LARGE SCALE GENOMIC DNA]</scope>
    <source>
        <strain evidence="2 3">R-67175</strain>
    </source>
</reference>
<evidence type="ECO:0000313" key="2">
    <source>
        <dbReference type="EMBL" id="ODR96443.1"/>
    </source>
</evidence>
<dbReference type="OrthoDB" id="5430236at2"/>
<dbReference type="InterPro" id="IPR036465">
    <property type="entry name" value="vWFA_dom_sf"/>
</dbReference>
<dbReference type="RefSeq" id="WP_069442370.1">
    <property type="nucleotide sequence ID" value="NZ_LPWF01000029.1"/>
</dbReference>
<comment type="caution">
    <text evidence="2">The sequence shown here is derived from an EMBL/GenBank/DDBJ whole genome shotgun (WGS) entry which is preliminary data.</text>
</comment>